<dbReference type="GO" id="GO:0039595">
    <property type="term" value="P:symbiont-mediated degradation of host mRNA"/>
    <property type="evidence" value="ECO:0007669"/>
    <property type="project" value="UniProtKB-UniRule"/>
</dbReference>
<evidence type="ECO:0000256" key="34">
    <source>
        <dbReference type="ARBA" id="ARBA00023200"/>
    </source>
</evidence>
<dbReference type="InterPro" id="IPR044353">
    <property type="entry name" value="Nsp3_Ubl2_dom_CoV"/>
</dbReference>
<dbReference type="CDD" id="cd21666">
    <property type="entry name" value="betaCoV_Nsp5_Mpro"/>
    <property type="match status" value="1"/>
</dbReference>
<evidence type="ECO:0000256" key="6">
    <source>
        <dbReference type="ARBA" id="ARBA00022581"/>
    </source>
</evidence>
<feature type="domain" description="CoV Nsp2 N-terminal" evidence="62">
    <location>
        <begin position="195"/>
        <end position="475"/>
    </location>
</feature>
<evidence type="ECO:0000259" key="67">
    <source>
        <dbReference type="PROSITE" id="PS51994"/>
    </source>
</evidence>
<dbReference type="PROSITE" id="PS51945">
    <property type="entry name" value="BCOV_NSP3E_NAB"/>
    <property type="match status" value="1"/>
</dbReference>
<dbReference type="InterPro" id="IPR043611">
    <property type="entry name" value="CoV_NSP3_C"/>
</dbReference>
<gene>
    <name evidence="68" type="primary">ORF1a</name>
</gene>
<dbReference type="GO" id="GO:0039502">
    <property type="term" value="P:symbiont-mediated suppression of host type I interferon-mediated signaling pathway"/>
    <property type="evidence" value="ECO:0007669"/>
    <property type="project" value="UniProtKB-UniRule"/>
</dbReference>
<evidence type="ECO:0000259" key="52">
    <source>
        <dbReference type="PROSITE" id="PS51943"/>
    </source>
</evidence>
<dbReference type="Gene3D" id="3.30.70.3540">
    <property type="entry name" value="Nsp8 replicase, head domain"/>
    <property type="match status" value="1"/>
</dbReference>
<dbReference type="Gene3D" id="2.40.10.10">
    <property type="entry name" value="Trypsin-like serine proteases"/>
    <property type="match status" value="2"/>
</dbReference>
<feature type="domain" description="Nsp4C" evidence="55">
    <location>
        <begin position="3154"/>
        <end position="3250"/>
    </location>
</feature>
<evidence type="ECO:0000256" key="15">
    <source>
        <dbReference type="ARBA" id="ARBA00022723"/>
    </source>
</evidence>
<dbReference type="Pfam" id="PF09401">
    <property type="entry name" value="CoV_NSP10"/>
    <property type="match status" value="1"/>
</dbReference>
<keyword evidence="8" id="KW-1132">Decay of host mRNAs by virus</keyword>
<keyword evidence="34" id="KW-1035">Host cytoplasm</keyword>
<dbReference type="PROSITE" id="PS51941">
    <property type="entry name" value="BCOV_NSP3C_M"/>
    <property type="match status" value="1"/>
</dbReference>
<feature type="domain" description="Peptidase C16" evidence="47">
    <location>
        <begin position="1558"/>
        <end position="1826"/>
    </location>
</feature>
<dbReference type="CDD" id="cd21831">
    <property type="entry name" value="betaCoV_Nsp8"/>
    <property type="match status" value="1"/>
</dbReference>
<feature type="domain" description="Nucleic acid-binding" evidence="54">
    <location>
        <begin position="1840"/>
        <end position="1957"/>
    </location>
</feature>
<dbReference type="SMART" id="SM00506">
    <property type="entry name" value="A1pp"/>
    <property type="match status" value="1"/>
</dbReference>
<evidence type="ECO:0000256" key="21">
    <source>
        <dbReference type="ARBA" id="ARBA00022801"/>
    </source>
</evidence>
<feature type="region of interest" description="Y4" evidence="45">
    <location>
        <begin position="2640"/>
        <end position="2740"/>
    </location>
</feature>
<evidence type="ECO:0000256" key="14">
    <source>
        <dbReference type="ARBA" id="ARBA00022722"/>
    </source>
</evidence>
<dbReference type="PROSITE" id="PS51124">
    <property type="entry name" value="PEPTIDASE_C16"/>
    <property type="match status" value="1"/>
</dbReference>
<comment type="function">
    <text evidence="40">Promotes the degradation of host mRNAs by inducing an endonucleolytic RNA cleavage in template mRNAs, and inhibits of host mRNA translation, a function that is separable from its RNA cleavage activity. By suppressing host gene expression, nsp1 facilitates efficient viral gene expression in infected cells and evasion from host immune response.</text>
</comment>
<dbReference type="CDD" id="cd21815">
    <property type="entry name" value="MERS-CoV-like_Nsp3_betaSM"/>
    <property type="match status" value="1"/>
</dbReference>
<dbReference type="PROSITE" id="PS51442">
    <property type="entry name" value="M_PRO"/>
    <property type="match status" value="1"/>
</dbReference>
<evidence type="ECO:0000259" key="64">
    <source>
        <dbReference type="PROSITE" id="PS51991"/>
    </source>
</evidence>
<dbReference type="CDD" id="cd21560">
    <property type="entry name" value="betaCoV-Nsp6"/>
    <property type="match status" value="1"/>
</dbReference>
<dbReference type="InterPro" id="IPR013016">
    <property type="entry name" value="Peptidase_C16_CoV"/>
</dbReference>
<evidence type="ECO:0000256" key="13">
    <source>
        <dbReference type="ARBA" id="ARBA00022692"/>
    </source>
</evidence>
<keyword evidence="7" id="KW-0489">Methyltransferase</keyword>
<evidence type="ECO:0000256" key="9">
    <source>
        <dbReference type="ARBA" id="ARBA00022632"/>
    </source>
</evidence>
<dbReference type="Pfam" id="PF16348">
    <property type="entry name" value="CoV_NSP4_C"/>
    <property type="match status" value="1"/>
</dbReference>
<dbReference type="GO" id="GO:0039648">
    <property type="term" value="P:symbiont-mediated perturbation of host ubiquitin-like protein modification"/>
    <property type="evidence" value="ECO:0007669"/>
    <property type="project" value="UniProtKB-KW"/>
</dbReference>
<keyword evidence="29 46" id="KW-1133">Transmembrane helix</keyword>
<dbReference type="FunFam" id="1.10.8.370:FF:000001">
    <property type="entry name" value="Orf1a polyprotein"/>
    <property type="match status" value="1"/>
</dbReference>
<sequence>MSFVAGVTAQGARGMYRAALNSEKHQDHVSLTVPLCGAGDLVTKLSPWFMDGYEACEAVKVMLSNNEQLLFVPIHLVGYTKHLPGPRVYLVERLIKCVDPFMVNQLAYSSSANDGLVGTTLQGKPIGMFFPYDAELATGEETILLRKYGRGGYHYKRVPYQRNNTSFSEWIDDLEADPKGKFAQNLLKKLTGGDVTPVDQYMCGVDGKPISTYASLIAKEGITKLADVEADVASRVDDEGFIMLKNKLYRLVWHVERRDVPYSKQSIFTINSVVQKDSVEDTPPHYFTLGGKIDILTPRNKWSGIAKMPLKQRILYTFYGKESLQDPSYIYHSAFTDCGGCGNGSWLTGNAIQGFACGCGASYTANDVEVQSSGLIKPNALFCATCPFAKGDSCSSSCKHSVAQLVSYLSERCNVIADSKSFTLVFGGVAYAYFGCAEGTMYFVPRAKSVVSKIGDSVFTGCTGSWRKVIQIANLFLEQTQRSLNFVGEFVVNDVVLAILSGTTTNVDKIRQLLKDATLEKLRDYLADYDVAVTAGPFMDNAINVGGRGLQYAAITAPFVVLNGLGESFKKIAVIPYKVCKSLKDTLEYYAHSILYRVFPYDIESDNVDAVSSFTELLFDCVGLSVALTYFIIRLLEDKTGDFMSTIITSCQNAVSKLLDTCFEATEATISFLLDLAGLFKVFIRGAYVYTSQGFVVLQGKVSTLVKQVLDLLNKGMQLLHTKISWAGSKINAVIFNGRESLIFSTGTYYCVTTKAKSVQQDFDVVLPGECLKKQLGLLQPTDNSTTVSVTVSSNTVETVVGQLEQTNMHGPDVIVGDYVIISEKLFVRSKEGDSFVFYPACTNGCAVPTLFKLKGGAPVRELTFGDDEVHEVAAIRSVTVEYNIHVVLDALLASSSLRTFVVDKSLSVDEFVHVVKEQVVDLLAKLLRGKQIPDFDLDDFIDTPCYCFNSDGDLSWSSTMIFSLHPVECEDDYVEEEADGVEEEVTVDTTVESAVQAGLQHEDSDDDGWAAAVEEAFPLDESEEFSAEVVCEDLTQLVEEPAKDLPEQVSLVSVQELVPNTMDEVVPEQVTLPKEPQVIQPEVLEVTPVYEADTEQTQSAIVKPKRLRKKRNVDPLSNFEHKVITDCVTIVLGDAIQVAKCYEQSVLVNAANTHLKHGGGIAAAINAATKGAVQQESDEYILTRGPLQVGESALLQGHSLAKNILHVVGPDARAKQDVSLLSKCYRAMNAYPLVVTPLVSAGIFGVKPSVSFDYLIREVETRVLVVVNSHDVYKSLTTVSVPQGLTFSYDGLRGAIRKAKDYGFTVFVCTDNSVNTKILRNKGVDYTKKSLTVDGVQYYCYTSRDSLDTILQEANKSIGIVSMPLGYVSHGLDLMQAGSFVRKVKVPYVCLLANKEQQAILMSEDVKLSPSADFIKYVRTNGGYNSWHLVEGELLVQKQSFNKLLHWSDQTICYKDDKFYVVKNNVTLPFETVEACRTYLDSRTTQQLTIEVLVTVDGVNFRTVVLNNKNSYRSQLGCVFFNGADISDTIPDEKQHGCSLYLADNLTADETKALKELYGAVDATFLHRFYSLKAAVQKWKMVVCDKTRSLKLSDNNCYLNGVIMTLDLLKDIKFVVPALQHAFMKHKGGDSTDFIALIMTYGNCTFGAPDDASRLLHTVLAKAELCCSARMVWREWCNVCGIKDVVIQGLKACCYVGMQTLDDLHACMTYTCQCGSERYRQLVEHTTPWLLLSGTPKEKLVSSPDFVAFNVFHGMETAVGHYVHARLKDGLILKFDSGTLSKASDWKCKVTDVLFPGQKYSSDCNVVRYSLDGIFKTEVDPDLSGFYVKDGKYFTSQPSITYSPATILTGSVYTNSCLVSSDGEPGGDAISLSFNNLLGFDSSKPVTKKYTYSFLPKEDGDVLLAEFATYDPIYKNGAMYKGKPILWVTKASYDANLNKFNRASLRQIFDVAPVEIENKFTPLSVEPTPVEPPTVQVSPPQSEMTIVKCKGLNKPFVKDNVSFVVDDLGIPVVEYLSKDDLHALYVDPKYQVIVLKDNVLSTMLRLHTVESGDINVVAASGSLTCKVKLLFRASFYFKEFATRTFTATTVVGSCIKSVVRHLGFTKGIMANCFSFVKMLFMLPLAYFSDSKPSTTEVKVSALKTAGIVTGNVVKQCCIAAVDLSMDKLRPVDWKATLRLLLMLSTTMVLLSSVYQLYVFNQVLSSDVMFEDAQGLKKFYKDVRAYLGVSSSCDGLAAAYRANSFDVPTFCANRSAMCNWCLISQDSITHYTALKMIQTHFSHYVLNVDWLWFALEAVLAYILYTSAFNWLLLAGTLQYFFAQTSVFVDWRSYNYVVSGAFWLFTHIPMLGLVRIYNLLACLWLLRKFYQHVINGCKDTACLLCYKRNRLTRVEASTVVCGGKRTFYIAANGGISFCRRHNWNCVDCDTAGVGNTFICEEVASDLTTSLRRPVNPTDKSHYYVDSVEVKETVVQFNYRRDGQPCYERFPLCAFTNLDKLKFKEVCKTTTGVPEYNFIIYDSSDRGQESLARSACVYYSQVLAKSILLVDSSLVTSVGNTSEIAIKMFDSFVNSFVSLYNVTRDKLEKLINTARDGVRRGDNFHSVLTTFIDAARGPAGVESDVETNEIVDSVQYAHKHDIQLTNESYNNYVPSYVKPDSVSTSDLGSLIDCNAASVNQTSMRNANGACIWNASAYMKLSDALKRQIRIACRKCNLAFRLTTSKLRANDNILSVRFTATKIVGGAPTWYNTLRDFTLKSYVFVTIIVLLCAVLMYFCLPTFSMASVEFYDDRILEFKILDNGIIRDINPDDKCFANKYRSFTQWYHEHVGGVYDNSITCPLTVAVIAGVAGARIPDVPTTLAWVNNQIIFFVSRVFANTGSVCYTPIDEIPYKGFSDSGCILSSECTMFRDAEGRMTPYCHDPTVLPGAFAYSQMKPHVRYDLYDGNMFIKFPEVVFESTLRITKTLTTQYCRFGSCEYAQEGVCITTNGSWAIFNEYHINRPGVYCGSDYVDIVRRLAISLFQPITYFQLTTSLVLGIGLCAFLTLLFYYINKVKRAFADYTQCAVIAVCAAILNSLCICFVASIPLCIVPYTALYYYATFYFTNEPAFIMHVSWYIMFGPIVPIWMTCVYTVAMCFRHFFWVLAYFSKKHVEVFTDGKLNCSFQDAASNIFVVNKDTYAALRNSITNDAYSRYLGLFNKYKYFSGAMETAAYREAAACHLARALQTYSETGSDLLYQPPNCSITSGVLQSGLVKMSHPSGDVEACMVQVTCGSMTLNGLWLDNTVWCPRHVMCPADQLSDPNYDALLVSMTNHSFSVQKHVGAPANLRVVGHSMQGTLLKLTVDVANPSTPAYTFTTVKPGASFSVLACYNGRPTGTFTVIMRPNYTIKGSFLCGSCGSVGYTKEGNVINFCYMHQMELANGTHTGSAFDGTMYGAFMDKQVHQIQLTDKYCSVNVVAWLYAAILNGCAWFVKPNRTSVVSFNEWAIANQFTEFVGTQSIDMLAVKTGVAIEQLLYAIQQLYTGFQGKQILGSTMLEDEFTPEDVNMQIMGVIMQSGARKVTYGMVHWLFATLALTYVIFLQTTKLTLWNYLFETIPTQLFPLLFVTMACVMLLVKHKHTFLTLFLLPVAICLTYANIVYEPSTPISSALIAVANWLAPTNVYMRTTHADIGMYVSMSLVLAIVVKRLYNPSLSNFALALCSGVMWLYTYSIGETSSPIAYLVFVTTLTSDYTVTVFVTVNLAKMCTYIIFAYAPQLTLVLPEVKMVLLLYTCFGFMCTCYFGVFSLLNLKLRAPMGVYDFKVSTQEFRFMTANNLTAPRNSWEAMSLNFKLLGIGGTPCIKVAAIQSKLTDIKCTSVVLLSVLQQLHLEANSKAWAFCVKCHNDILAATDPSEAFEKFVSLFATLMTFSGNVDLDALASDIFDTPSVLQATLSEFSHLATFAELEAAQKAYQEALDSGDASPQVLKALQKAVNVAKNAYEKDKAVARKLERMAEQAMTSMYKQARAEDKKAKIVSAMQTMLFGMIKKLDNDVLNGIISNARNGCIPLSVVPLCASNKLRVVIPDFTVWNQVVTYPSLNYAGALWDITVINNVDNEIVKSSDVVETNESLTWPLVLECTRAATSAVKLQNNEIKPSGLKTMVVSAGQEQTNCNTSSLAYYEPVQGRKMLMALLSDNAYLKWARVEGQDGFVSVELQPPCKFLIAGPKGPEIRYLYFVKNLNNLHRGQVLGHIAATVRLQAGSNTEFASNSSVLSLVNFTVEPQKAYLDFVNAGGAPLTNCVKMLTPKTGTGIAISVKPESTADQETYGGASVCLYCRAHIEHPDVSGVCKYKGKFVQIPSQCTRDPVGFCLSNTPCNVCQYWIGYGCNCDSLRQAALPQSKDSNFLNESGVLL</sequence>
<evidence type="ECO:0000313" key="69">
    <source>
        <dbReference type="Proteomes" id="UP000145931"/>
    </source>
</evidence>
<dbReference type="InterPro" id="IPR014828">
    <property type="entry name" value="NSP7_CoV"/>
</dbReference>
<evidence type="ECO:0000256" key="39">
    <source>
        <dbReference type="ARBA" id="ARBA00058404"/>
    </source>
</evidence>
<dbReference type="InterPro" id="IPR049894">
    <property type="entry name" value="COV_NSP3_3ECTO"/>
</dbReference>
<evidence type="ECO:0000256" key="19">
    <source>
        <dbReference type="ARBA" id="ARBA00022771"/>
    </source>
</evidence>
<accession>A0A075Q443</accession>
<keyword evidence="36" id="KW-1262">Eukaryotic host gene expression shutoff by virus</keyword>
<feature type="transmembrane region" description="Helical" evidence="46">
    <location>
        <begin position="3733"/>
        <end position="3755"/>
    </location>
</feature>
<feature type="region of interest" description="ZF1" evidence="45">
    <location>
        <begin position="2371"/>
        <end position="2384"/>
    </location>
</feature>
<keyword evidence="37" id="KW-0922">Interferon antiviral system evasion</keyword>
<feature type="transmembrane region" description="Helical" evidence="46">
    <location>
        <begin position="2340"/>
        <end position="2365"/>
    </location>
</feature>
<dbReference type="GO" id="GO:0039657">
    <property type="term" value="P:symbiont-mediated suppression of host gene expression"/>
    <property type="evidence" value="ECO:0007669"/>
    <property type="project" value="UniProtKB-KW"/>
</dbReference>
<evidence type="ECO:0000256" key="40">
    <source>
        <dbReference type="ARBA" id="ARBA00059235"/>
    </source>
</evidence>
<dbReference type="Gene3D" id="3.10.20.540">
    <property type="match status" value="1"/>
</dbReference>
<dbReference type="InterPro" id="IPR036499">
    <property type="entry name" value="NSP9_sf_CoV"/>
</dbReference>
<dbReference type="Pfam" id="PF19218">
    <property type="entry name" value="CoV_NSP3_C"/>
    <property type="match status" value="1"/>
</dbReference>
<dbReference type="InterPro" id="IPR042570">
    <property type="entry name" value="NSP3_NAB_bCoV_sf"/>
</dbReference>
<dbReference type="PROSITE" id="PS51951">
    <property type="entry name" value="COV_NSP9_SSRNA_BD"/>
    <property type="match status" value="1"/>
</dbReference>
<evidence type="ECO:0000256" key="41">
    <source>
        <dbReference type="PROSITE-ProRule" id="PRU00444"/>
    </source>
</evidence>
<evidence type="ECO:0000259" key="56">
    <source>
        <dbReference type="PROSITE" id="PS51949"/>
    </source>
</evidence>
<dbReference type="Pfam" id="PF08710">
    <property type="entry name" value="CoV_NSP9"/>
    <property type="match status" value="1"/>
</dbReference>
<evidence type="ECO:0000256" key="20">
    <source>
        <dbReference type="ARBA" id="ARBA00022786"/>
    </source>
</evidence>
<feature type="domain" description="Ubiquitin-like" evidence="52">
    <location>
        <begin position="861"/>
        <end position="970"/>
    </location>
</feature>
<dbReference type="Gene3D" id="3.40.220.10">
    <property type="entry name" value="Leucine Aminopeptidase, subunit E, domain 1"/>
    <property type="match status" value="1"/>
</dbReference>
<evidence type="ECO:0000256" key="22">
    <source>
        <dbReference type="ARBA" id="ARBA00022807"/>
    </source>
</evidence>
<dbReference type="InterPro" id="IPR038083">
    <property type="entry name" value="NSP3A-like"/>
</dbReference>
<dbReference type="Gene3D" id="6.10.250.2820">
    <property type="match status" value="1"/>
</dbReference>
<dbReference type="PROSITE" id="PS51950">
    <property type="entry name" value="COV_NSP8"/>
    <property type="match status" value="1"/>
</dbReference>
<evidence type="ECO:0000256" key="28">
    <source>
        <dbReference type="ARBA" id="ARBA00022884"/>
    </source>
</evidence>
<evidence type="ECO:0000259" key="48">
    <source>
        <dbReference type="PROSITE" id="PS51154"/>
    </source>
</evidence>
<keyword evidence="31" id="KW-1072">Activation of host autophagy by virus</keyword>
<keyword evidence="17" id="KW-0688">Ribosomal frameshifting</keyword>
<dbReference type="PROSITE" id="PS51946">
    <property type="entry name" value="COV_NSP4C"/>
    <property type="match status" value="1"/>
</dbReference>
<feature type="domain" description="Nsp9 ssRNA-binding" evidence="58">
    <location>
        <begin position="4131"/>
        <end position="4240"/>
    </location>
</feature>
<dbReference type="InterPro" id="IPR018995">
    <property type="entry name" value="RNA_synth_NSP10_CoV"/>
</dbReference>
<feature type="transmembrane region" description="Helical" evidence="46">
    <location>
        <begin position="3027"/>
        <end position="3052"/>
    </location>
</feature>
<keyword evidence="25 45" id="KW-0862">Zinc</keyword>
<dbReference type="Proteomes" id="UP000145931">
    <property type="component" value="Segment"/>
</dbReference>
<feature type="transmembrane region" description="Helical" evidence="46">
    <location>
        <begin position="2176"/>
        <end position="2198"/>
    </location>
</feature>
<evidence type="ECO:0000256" key="8">
    <source>
        <dbReference type="ARBA" id="ARBA00022616"/>
    </source>
</evidence>
<dbReference type="InterPro" id="IPR043504">
    <property type="entry name" value="Peptidase_S1_PA_chymotrypsin"/>
</dbReference>
<feature type="domain" description="Ubiquitin-like" evidence="53">
    <location>
        <begin position="1488"/>
        <end position="1543"/>
    </location>
</feature>
<dbReference type="GO" id="GO:0004519">
    <property type="term" value="F:endonuclease activity"/>
    <property type="evidence" value="ECO:0007669"/>
    <property type="project" value="UniProtKB-KW"/>
</dbReference>
<dbReference type="Gene3D" id="2.40.10.250">
    <property type="entry name" value="Replicase NSP9"/>
    <property type="match status" value="1"/>
</dbReference>
<dbReference type="GO" id="GO:0039579">
    <property type="term" value="P:symbiont-mediated suppression of host ISG15-protein conjugation"/>
    <property type="evidence" value="ECO:0007669"/>
    <property type="project" value="UniProtKB-KW"/>
</dbReference>
<dbReference type="Gene3D" id="2.60.120.1680">
    <property type="match status" value="1"/>
</dbReference>
<dbReference type="PROSITE" id="PS51949">
    <property type="entry name" value="COV_NSP7"/>
    <property type="match status" value="1"/>
</dbReference>
<dbReference type="CDD" id="cd21557">
    <property type="entry name" value="Macro_X_Nsp3-like"/>
    <property type="match status" value="1"/>
</dbReference>
<evidence type="ECO:0000256" key="26">
    <source>
        <dbReference type="ARBA" id="ARBA00022870"/>
    </source>
</evidence>
<evidence type="ECO:0000256" key="16">
    <source>
        <dbReference type="ARBA" id="ARBA00022737"/>
    </source>
</evidence>
<evidence type="ECO:0000256" key="35">
    <source>
        <dbReference type="ARBA" id="ARBA00023208"/>
    </source>
</evidence>
<dbReference type="GO" id="GO:0008168">
    <property type="term" value="F:methyltransferase activity"/>
    <property type="evidence" value="ECO:0007669"/>
    <property type="project" value="UniProtKB-KW"/>
</dbReference>
<evidence type="ECO:0000256" key="42">
    <source>
        <dbReference type="PROSITE-ProRule" id="PRU01289"/>
    </source>
</evidence>
<evidence type="ECO:0000313" key="68">
    <source>
        <dbReference type="EMBL" id="AIG13097.1"/>
    </source>
</evidence>
<dbReference type="SUPFAM" id="SSF140367">
    <property type="entry name" value="Coronavirus NSP7-like"/>
    <property type="match status" value="1"/>
</dbReference>
<dbReference type="GO" id="GO:0019079">
    <property type="term" value="P:viral genome replication"/>
    <property type="evidence" value="ECO:0007669"/>
    <property type="project" value="InterPro"/>
</dbReference>
<dbReference type="FunFam" id="1.10.150.420:FF:000001">
    <property type="entry name" value="Replicase polyprotein"/>
    <property type="match status" value="1"/>
</dbReference>
<evidence type="ECO:0000256" key="24">
    <source>
        <dbReference type="ARBA" id="ARBA00022830"/>
    </source>
</evidence>
<keyword evidence="12" id="KW-0808">Transferase</keyword>
<dbReference type="InterPro" id="IPR037204">
    <property type="entry name" value="NSP7_sf_CoV"/>
</dbReference>
<dbReference type="FunFam" id="2.40.10.10:FF:000045">
    <property type="entry name" value="Replicase polyprotein 1a"/>
    <property type="match status" value="1"/>
</dbReference>
<dbReference type="GO" id="GO:0075523">
    <property type="term" value="P:viral translational frameshifting"/>
    <property type="evidence" value="ECO:0007669"/>
    <property type="project" value="UniProtKB-KW"/>
</dbReference>
<evidence type="ECO:0000259" key="66">
    <source>
        <dbReference type="PROSITE" id="PS51993"/>
    </source>
</evidence>
<dbReference type="GO" id="GO:0003727">
    <property type="term" value="F:single-stranded RNA binding"/>
    <property type="evidence" value="ECO:0007669"/>
    <property type="project" value="InterPro"/>
</dbReference>
<feature type="domain" description="BetaCoV Nsp1 C-terminal" evidence="61">
    <location>
        <begin position="165"/>
        <end position="193"/>
    </location>
</feature>
<evidence type="ECO:0000256" key="45">
    <source>
        <dbReference type="PROSITE-ProRule" id="PRU01336"/>
    </source>
</evidence>
<keyword evidence="18" id="KW-0255">Endonuclease</keyword>
<feature type="transmembrane region" description="Helical" evidence="46">
    <location>
        <begin position="3064"/>
        <end position="3095"/>
    </location>
</feature>
<dbReference type="InterPro" id="IPR009003">
    <property type="entry name" value="Peptidase_S1_PA"/>
</dbReference>
<feature type="domain" description="RdRp Nsp8 cofactor" evidence="57">
    <location>
        <begin position="3932"/>
        <end position="4130"/>
    </location>
</feature>
<feature type="region of interest" description="ZF2" evidence="45">
    <location>
        <begin position="2417"/>
        <end position="2427"/>
    </location>
</feature>
<evidence type="ECO:0000256" key="2">
    <source>
        <dbReference type="ARBA" id="ARBA00004301"/>
    </source>
</evidence>
<dbReference type="Pfam" id="PF08715">
    <property type="entry name" value="CoV_peptidase"/>
    <property type="match status" value="1"/>
</dbReference>
<dbReference type="CDD" id="cd21901">
    <property type="entry name" value="alpha_betaCoV_Nsp10"/>
    <property type="match status" value="1"/>
</dbReference>
<evidence type="ECO:0000259" key="57">
    <source>
        <dbReference type="PROSITE" id="PS51950"/>
    </source>
</evidence>
<evidence type="ECO:0000256" key="46">
    <source>
        <dbReference type="SAM" id="Phobius"/>
    </source>
</evidence>
<evidence type="ECO:0000256" key="12">
    <source>
        <dbReference type="ARBA" id="ARBA00022679"/>
    </source>
</evidence>
<keyword evidence="33" id="KW-1015">Disulfide bond</keyword>
<keyword evidence="13 46" id="KW-0812">Transmembrane</keyword>
<dbReference type="Pfam" id="PF19213">
    <property type="entry name" value="CoV_NSP6"/>
    <property type="match status" value="1"/>
</dbReference>
<evidence type="ECO:0000256" key="5">
    <source>
        <dbReference type="ARBA" id="ARBA00022557"/>
    </source>
</evidence>
<dbReference type="PROSITE" id="PS51993">
    <property type="entry name" value="COV_3ECTO"/>
    <property type="match status" value="1"/>
</dbReference>
<feature type="domain" description="CoV Nsp2 middle" evidence="63">
    <location>
        <begin position="481"/>
        <end position="719"/>
    </location>
</feature>
<feature type="transmembrane region" description="Helical" evidence="46">
    <location>
        <begin position="2759"/>
        <end position="2780"/>
    </location>
</feature>
<dbReference type="Pfam" id="PF08716">
    <property type="entry name" value="CoV_NSP7"/>
    <property type="match status" value="1"/>
</dbReference>
<evidence type="ECO:0000256" key="1">
    <source>
        <dbReference type="ARBA" id="ARBA00000707"/>
    </source>
</evidence>
<dbReference type="Gene3D" id="1.10.150.420">
    <property type="entry name" value="Coronavirus nonstructural protein 4 C-terminus"/>
    <property type="match status" value="1"/>
</dbReference>
<dbReference type="CDD" id="cd21898">
    <property type="entry name" value="betaCoV_Nsp9"/>
    <property type="match status" value="1"/>
</dbReference>
<dbReference type="GO" id="GO:0039520">
    <property type="term" value="P:symbiont-mediated activation of host autophagy"/>
    <property type="evidence" value="ECO:0007669"/>
    <property type="project" value="UniProtKB-KW"/>
</dbReference>
<dbReference type="Pfam" id="PF11501">
    <property type="entry name" value="bCoV_NSP1"/>
    <property type="match status" value="1"/>
</dbReference>
<dbReference type="SUPFAM" id="SSF159936">
    <property type="entry name" value="NSP3A-like"/>
    <property type="match status" value="1"/>
</dbReference>
<dbReference type="PROSITE" id="PS51154">
    <property type="entry name" value="MACRO"/>
    <property type="match status" value="1"/>
</dbReference>
<feature type="transmembrane region" description="Helical" evidence="46">
    <location>
        <begin position="3601"/>
        <end position="3616"/>
    </location>
</feature>
<feature type="domain" description="Macro" evidence="48">
    <location>
        <begin position="1116"/>
        <end position="1282"/>
    </location>
</feature>
<keyword evidence="28 42" id="KW-0694">RNA-binding</keyword>
<evidence type="ECO:0000256" key="29">
    <source>
        <dbReference type="ARBA" id="ARBA00022989"/>
    </source>
</evidence>
<reference evidence="68 69" key="2">
    <citation type="journal article" date="2014" name="J. Virol.">
        <title>Rooting the phylogenetic tree of middle East respiratory syndrome coronavirus by characterization of a conspecific virus from an African bat.</title>
        <authorList>
            <person name="Corman V.M."/>
            <person name="Ithete N.L."/>
            <person name="Richards L.R."/>
            <person name="Schoeman M.C."/>
            <person name="Preiser W."/>
            <person name="Drosten C."/>
            <person name="Drexler J.F."/>
        </authorList>
    </citation>
    <scope>NUCLEOTIDE SEQUENCE [LARGE SCALE GENOMIC DNA]</scope>
    <source>
        <strain evidence="68">Neoromicia/PML-PHE1/RSA/2011</strain>
    </source>
</reference>
<dbReference type="InterPro" id="IPR014829">
    <property type="entry name" value="NSP8_CoV"/>
</dbReference>
<dbReference type="PROSITE" id="PS51989">
    <property type="entry name" value="COV_NSP2_N"/>
    <property type="match status" value="1"/>
</dbReference>
<dbReference type="InterPro" id="IPR014822">
    <property type="entry name" value="NSP9_CoV"/>
</dbReference>
<feature type="region of interest" description="CoV-Y" evidence="45">
    <location>
        <begin position="2458"/>
        <end position="2740"/>
    </location>
</feature>
<evidence type="ECO:0000256" key="32">
    <source>
        <dbReference type="ARBA" id="ARBA00023136"/>
    </source>
</evidence>
<dbReference type="InterPro" id="IPR043177">
    <property type="entry name" value="PLpro_N_sf_CoV"/>
</dbReference>
<evidence type="ECO:0000259" key="60">
    <source>
        <dbReference type="PROSITE" id="PS51962"/>
    </source>
</evidence>
<evidence type="ECO:0000256" key="3">
    <source>
        <dbReference type="ARBA" id="ARBA00004407"/>
    </source>
</evidence>
<keyword evidence="5 44" id="KW-1192">Host mRNA suppression by virus</keyword>
<dbReference type="Gene3D" id="3.40.220.20">
    <property type="entry name" value="Nsp3, SUD-M subdomain"/>
    <property type="match status" value="1"/>
</dbReference>
<dbReference type="InterPro" id="IPR043615">
    <property type="entry name" value="NSP2_N_CoV"/>
</dbReference>
<keyword evidence="11" id="KW-0645">Protease</keyword>
<dbReference type="InterPro" id="IPR043503">
    <property type="entry name" value="PLpro_palm_finger_dom_CoV"/>
</dbReference>
<dbReference type="CDD" id="cd21827">
    <property type="entry name" value="betaCoV_Nsp7"/>
    <property type="match status" value="1"/>
</dbReference>
<evidence type="ECO:0000259" key="59">
    <source>
        <dbReference type="PROSITE" id="PS51952"/>
    </source>
</evidence>
<dbReference type="InterPro" id="IPR044357">
    <property type="entry name" value="NSP3_Ubl1_dom_CoV"/>
</dbReference>
<dbReference type="InterPro" id="IPR046443">
    <property type="entry name" value="a/bCoV_NSP1_glob"/>
</dbReference>
<dbReference type="FunFam" id="2.40.10.250:FF:000001">
    <property type="entry name" value="Orf1a polyprotein"/>
    <property type="match status" value="1"/>
</dbReference>
<keyword evidence="10" id="KW-1130">Modulation of host ubiquitin pathway by virus</keyword>
<dbReference type="InterPro" id="IPR008740">
    <property type="entry name" value="Peptidase_C30_CoV"/>
</dbReference>
<dbReference type="EMBL" id="KC869678">
    <property type="protein sequence ID" value="AIG13097.1"/>
    <property type="molecule type" value="Genomic_RNA"/>
</dbReference>
<dbReference type="InterPro" id="IPR032592">
    <property type="entry name" value="NSP3_NAB_bCoV"/>
</dbReference>
<feature type="domain" description="G2M" evidence="67">
    <location>
        <begin position="1970"/>
        <end position="2091"/>
    </location>
</feature>
<evidence type="ECO:0000259" key="50">
    <source>
        <dbReference type="PROSITE" id="PS51941"/>
    </source>
</evidence>
<dbReference type="InterPro" id="IPR021590">
    <property type="entry name" value="NSP1_glob_bCoV"/>
</dbReference>
<dbReference type="InterPro" id="IPR043613">
    <property type="entry name" value="CoV_NSP2_C"/>
</dbReference>
<dbReference type="CDD" id="cd21716">
    <property type="entry name" value="TM_Y_MERS-CoV-like_Nsp3_C"/>
    <property type="match status" value="1"/>
</dbReference>
<dbReference type="SUPFAM" id="SSF52949">
    <property type="entry name" value="Macro domain-like"/>
    <property type="match status" value="1"/>
</dbReference>
<feature type="domain" description="3Ecto" evidence="66">
    <location>
        <begin position="2217"/>
        <end position="2283"/>
    </location>
</feature>
<keyword evidence="23 44" id="KW-1193">Eukaryotic host translation shutoff by virus</keyword>
<comment type="function">
    <text evidence="39">Responsible for the cleavages located at the N-terminus of the replicase polyprotein. In addition, PL-PRO possesses a deubiquitinating/deISGylating activity and processes both 'Lys-48'- and 'Lys-63'-linked polyubiquitin chains from cellular substrates. Participates, together with nsp4, in the assembly of virally induced cytoplasmic double-membrane vesicles necessary for viral replication. Antagonizes innate immune induction of type I interferon by blocking the phosphorylation, dimerization and subsequent nuclear translocation of host IRF3. Also prevents host NF-kappa-B. signaling.</text>
</comment>
<comment type="catalytic activity">
    <reaction evidence="1">
        <text>Thiol-dependent hydrolysis of ester, thioester, amide, peptide and isopeptide bonds formed by the C-terminal Gly of ubiquitin (a 76-residue protein attached to proteins as an intracellular targeting signal).</text>
        <dbReference type="EC" id="3.4.19.12"/>
    </reaction>
</comment>
<comment type="caution">
    <text evidence="45">Lacks conserved residue(s) required for the propagation of feature annotation.</text>
</comment>
<dbReference type="CDD" id="cd21467">
    <property type="entry name" value="Ubl1_cv_Nsp3_N-like"/>
    <property type="match status" value="1"/>
</dbReference>
<dbReference type="PROSITE" id="PS51962">
    <property type="entry name" value="COV_NSP1"/>
    <property type="match status" value="1"/>
</dbReference>
<dbReference type="CDD" id="cd21878">
    <property type="entry name" value="MERS-CoV-like_Nsp1"/>
    <property type="match status" value="1"/>
</dbReference>
<dbReference type="PROSITE" id="PS51992">
    <property type="entry name" value="COV_NSP3_Y"/>
    <property type="match status" value="1"/>
</dbReference>
<evidence type="ECO:0000259" key="62">
    <source>
        <dbReference type="PROSITE" id="PS51989"/>
    </source>
</evidence>
<evidence type="ECO:0000256" key="25">
    <source>
        <dbReference type="ARBA" id="ARBA00022833"/>
    </source>
</evidence>
<evidence type="ECO:0000256" key="38">
    <source>
        <dbReference type="ARBA" id="ARBA00023280"/>
    </source>
</evidence>
<dbReference type="InterPro" id="IPR032505">
    <property type="entry name" value="CoV_NSP4_C"/>
</dbReference>
<dbReference type="InterPro" id="IPR037230">
    <property type="entry name" value="NSP8_sf_CoV"/>
</dbReference>
<dbReference type="InterPro" id="IPR038400">
    <property type="entry name" value="NSP3_SUD-M_sf_bCoV"/>
</dbReference>
<dbReference type="InterPro" id="IPR043612">
    <property type="entry name" value="CoV_NSP4_N"/>
</dbReference>
<dbReference type="InterPro" id="IPR044382">
    <property type="entry name" value="NSP3_SUD_C_MERS-CoV"/>
</dbReference>
<dbReference type="InterPro" id="IPR036333">
    <property type="entry name" value="NSP10_sf_CoV"/>
</dbReference>
<dbReference type="GO" id="GO:0002151">
    <property type="term" value="F:G-quadruplex RNA binding"/>
    <property type="evidence" value="ECO:0007669"/>
    <property type="project" value="InterPro"/>
</dbReference>
<dbReference type="Gene3D" id="3.40.50.11020">
    <property type="entry name" value="Replicase polyprotein, nucleic acid-binding domain"/>
    <property type="match status" value="1"/>
</dbReference>
<keyword evidence="20" id="KW-0833">Ubl conjugation pathway</keyword>
<dbReference type="InterPro" id="IPR002589">
    <property type="entry name" value="Macro_dom"/>
</dbReference>
<dbReference type="Gene3D" id="1.10.8.370">
    <property type="entry name" value="nsp7 replicase"/>
    <property type="match status" value="1"/>
</dbReference>
<evidence type="ECO:0000256" key="37">
    <source>
        <dbReference type="ARBA" id="ARBA00023258"/>
    </source>
</evidence>
<dbReference type="PROSITE" id="PS51994">
    <property type="entry name" value="BCOV_NSP3E_G2M"/>
    <property type="match status" value="1"/>
</dbReference>
<dbReference type="InterPro" id="IPR043472">
    <property type="entry name" value="Macro_dom-like"/>
</dbReference>
<evidence type="ECO:0000256" key="11">
    <source>
        <dbReference type="ARBA" id="ARBA00022670"/>
    </source>
</evidence>
<dbReference type="Pfam" id="PF19211">
    <property type="entry name" value="CoV_NSP2_N"/>
    <property type="match status" value="1"/>
</dbReference>
<evidence type="ECO:0000259" key="49">
    <source>
        <dbReference type="PROSITE" id="PS51442"/>
    </source>
</evidence>
<evidence type="ECO:0000259" key="55">
    <source>
        <dbReference type="PROSITE" id="PS51946"/>
    </source>
</evidence>
<keyword evidence="16" id="KW-0677">Repeat</keyword>
<dbReference type="Gene3D" id="3.10.20.350">
    <property type="match status" value="1"/>
</dbReference>
<evidence type="ECO:0000256" key="31">
    <source>
        <dbReference type="ARBA" id="ARBA00023050"/>
    </source>
</evidence>
<dbReference type="InterPro" id="IPR043178">
    <property type="entry name" value="PLpro_thumb_sf_CoV"/>
</dbReference>
<dbReference type="Pfam" id="PF05409">
    <property type="entry name" value="Peptidase_C30"/>
    <property type="match status" value="1"/>
</dbReference>
<keyword evidence="19 41" id="KW-0863">Zinc-finger</keyword>
<dbReference type="GO" id="GO:0032259">
    <property type="term" value="P:methylation"/>
    <property type="evidence" value="ECO:0007669"/>
    <property type="project" value="UniProtKB-KW"/>
</dbReference>
<feature type="domain" description="DPUP" evidence="51">
    <location>
        <begin position="1410"/>
        <end position="1483"/>
    </location>
</feature>
<evidence type="ECO:0000259" key="61">
    <source>
        <dbReference type="PROSITE" id="PS51963"/>
    </source>
</evidence>
<evidence type="ECO:0000259" key="51">
    <source>
        <dbReference type="PROSITE" id="PS51942"/>
    </source>
</evidence>
<evidence type="ECO:0000259" key="63">
    <source>
        <dbReference type="PROSITE" id="PS51990"/>
    </source>
</evidence>
<dbReference type="PROSITE" id="PS51944">
    <property type="entry name" value="COV_NSP3D_UBL"/>
    <property type="match status" value="1"/>
</dbReference>
<evidence type="ECO:0000256" key="43">
    <source>
        <dbReference type="PROSITE-ProRule" id="PRU01294"/>
    </source>
</evidence>
<dbReference type="PROSITE" id="PS51942">
    <property type="entry name" value="BCOV_NSP3C_C"/>
    <property type="match status" value="1"/>
</dbReference>
<dbReference type="Pfam" id="PF19217">
    <property type="entry name" value="CoV_NSP4_N"/>
    <property type="match status" value="1"/>
</dbReference>
<dbReference type="CDD" id="cd21473">
    <property type="entry name" value="cv_Nsp4_TM"/>
    <property type="match status" value="1"/>
</dbReference>
<evidence type="ECO:0000256" key="30">
    <source>
        <dbReference type="ARBA" id="ARBA00022995"/>
    </source>
</evidence>
<keyword evidence="24 44" id="KW-1114">Inhibition of host interferon signaling pathway by virus</keyword>
<keyword evidence="38 44" id="KW-0899">Viral immunoevasion</keyword>
<dbReference type="InterPro" id="IPR024375">
    <property type="entry name" value="NSP3_bCoV"/>
</dbReference>
<organism evidence="68 69">
    <name type="scientific">Coronavirus Neoromicia/PML-PHE1/RSA/2011</name>
    <dbReference type="NCBI Taxonomy" id="1368314"/>
    <lineage>
        <taxon>Viruses</taxon>
        <taxon>Riboviria</taxon>
        <taxon>Orthornavirae</taxon>
        <taxon>Pisuviricota</taxon>
        <taxon>Pisoniviricetes</taxon>
        <taxon>Nidovirales</taxon>
        <taxon>Cornidovirineae</taxon>
        <taxon>Coronaviridae</taxon>
        <taxon>Orthocoronavirinae</taxon>
        <taxon>Betacoronavirus</taxon>
        <taxon>Merbecovirus</taxon>
        <taxon>Betacoronavirus cameli</taxon>
        <taxon>Middle East respiratory syndrome-related coronavirus</taxon>
    </lineage>
</organism>
<comment type="subcellular location">
    <subcellularLocation>
        <location evidence="3">Host cytoplasm</location>
        <location evidence="3">Host perinuclear region</location>
    </subcellularLocation>
    <subcellularLocation>
        <location evidence="2">Host membrane</location>
        <topology evidence="2">Multi-pass membrane protein</topology>
    </subcellularLocation>
</comment>
<dbReference type="PROSITE" id="PS51952">
    <property type="entry name" value="COV_EXON_MTASE_COACT"/>
    <property type="match status" value="1"/>
</dbReference>
<evidence type="ECO:0000256" key="33">
    <source>
        <dbReference type="ARBA" id="ARBA00023157"/>
    </source>
</evidence>
<dbReference type="Gene3D" id="1.10.1840.10">
    <property type="entry name" value="main proteinase (3clpro) structure, domain 3"/>
    <property type="match status" value="1"/>
</dbReference>
<dbReference type="GO" id="GO:0008270">
    <property type="term" value="F:zinc ion binding"/>
    <property type="evidence" value="ECO:0007669"/>
    <property type="project" value="UniProtKB-UniRule"/>
</dbReference>
<dbReference type="InterPro" id="IPR047573">
    <property type="entry name" value="CoV_NSP2_M"/>
</dbReference>
<dbReference type="SUPFAM" id="SSF50494">
    <property type="entry name" value="Trypsin-like serine proteases"/>
    <property type="match status" value="1"/>
</dbReference>
<feature type="domain" description="Macro" evidence="50">
    <location>
        <begin position="1284"/>
        <end position="1410"/>
    </location>
</feature>
<dbReference type="SUPFAM" id="SSF143076">
    <property type="entry name" value="Coronavirus NSP8-like"/>
    <property type="match status" value="1"/>
</dbReference>
<dbReference type="InterPro" id="IPR043477">
    <property type="entry name" value="Peptidase_C30_dom3_CoV"/>
</dbReference>
<keyword evidence="26" id="KW-1043">Host membrane</keyword>
<keyword evidence="14" id="KW-0540">Nuclease</keyword>
<dbReference type="Pfam" id="PF11633">
    <property type="entry name" value="bCoV_SUD_M"/>
    <property type="match status" value="1"/>
</dbReference>
<evidence type="ECO:0000256" key="44">
    <source>
        <dbReference type="PROSITE-ProRule" id="PRU01308"/>
    </source>
</evidence>
<dbReference type="InterPro" id="IPR047567">
    <property type="entry name" value="NSP3_G2M_bCoV"/>
</dbReference>
<name>A0A075Q443_MERS</name>
<dbReference type="PROSITE" id="PS51991">
    <property type="entry name" value="COV_NSP2_C"/>
    <property type="match status" value="1"/>
</dbReference>
<keyword evidence="35" id="KW-1095">Inhibition of host ISG15 by virus</keyword>
<feature type="transmembrane region" description="Helical" evidence="46">
    <location>
        <begin position="3562"/>
        <end position="3581"/>
    </location>
</feature>
<dbReference type="InterPro" id="IPR038123">
    <property type="entry name" value="NSP4_C_sf_CoV"/>
</dbReference>
<protein>
    <submittedName>
        <fullName evidence="68">ORF1a polyprotein</fullName>
    </submittedName>
</protein>
<dbReference type="Pfam" id="PF01661">
    <property type="entry name" value="Macro"/>
    <property type="match status" value="1"/>
</dbReference>
<feature type="transmembrane region" description="Helical" evidence="46">
    <location>
        <begin position="3767"/>
        <end position="3789"/>
    </location>
</feature>
<keyword evidence="27" id="KW-1127">Modulation of host ubiquitin pathway by viral deubiquitinase</keyword>
<proteinExistence type="inferred from homology"/>
<evidence type="ECO:0000256" key="27">
    <source>
        <dbReference type="ARBA" id="ARBA00022876"/>
    </source>
</evidence>
<dbReference type="Pfam" id="PF16251">
    <property type="entry name" value="bCoV_NAB"/>
    <property type="match status" value="1"/>
</dbReference>
<dbReference type="Gene3D" id="1.10.8.1190">
    <property type="match status" value="1"/>
</dbReference>
<dbReference type="SUPFAM" id="SSF144246">
    <property type="entry name" value="Coronavirus NSP10-like"/>
    <property type="match status" value="1"/>
</dbReference>
<dbReference type="InterPro" id="IPR044367">
    <property type="entry name" value="NSP6_betaCoV"/>
</dbReference>
<feature type="domain" description="Peptidase C30" evidence="49">
    <location>
        <begin position="3251"/>
        <end position="3556"/>
    </location>
</feature>
<feature type="domain" description="CoV Nsp2 C-terminal" evidence="64">
    <location>
        <begin position="721"/>
        <end position="857"/>
    </location>
</feature>
<feature type="transmembrane region" description="Helical" evidence="46">
    <location>
        <begin position="3697"/>
        <end position="3713"/>
    </location>
</feature>
<reference evidence="68 69" key="1">
    <citation type="journal article" date="2013" name="Emerg. Infect. Dis.">
        <title>Close relative of human middle East respiratory syndrome coronavirus in bat, South Africa.</title>
        <authorList>
            <person name="Ithete N.L."/>
            <person name="Stoffberg S."/>
            <person name="Corman V.M."/>
            <person name="Cottontail V.M."/>
            <person name="Richards L.R."/>
            <person name="Schoeman M.C."/>
            <person name="Drosten C."/>
            <person name="Drexler J.F."/>
            <person name="Preiser W."/>
        </authorList>
    </citation>
    <scope>NUCLEOTIDE SEQUENCE [LARGE SCALE GENOMIC DNA]</scope>
    <source>
        <strain evidence="68">Neoromicia/PML-PHE1/RSA/2011</strain>
    </source>
</reference>
<dbReference type="SUPFAM" id="SSF101816">
    <property type="entry name" value="Replicase NSP9"/>
    <property type="match status" value="1"/>
</dbReference>
<dbReference type="GO" id="GO:0033644">
    <property type="term" value="C:host cell membrane"/>
    <property type="evidence" value="ECO:0007669"/>
    <property type="project" value="UniProtKB-SubCell"/>
</dbReference>
<evidence type="ECO:0000256" key="18">
    <source>
        <dbReference type="ARBA" id="ARBA00022759"/>
    </source>
</evidence>
<evidence type="ECO:0000259" key="47">
    <source>
        <dbReference type="PROSITE" id="PS51124"/>
    </source>
</evidence>
<dbReference type="CDD" id="cd21732">
    <property type="entry name" value="betaCoV_PLPro"/>
    <property type="match status" value="1"/>
</dbReference>
<dbReference type="GO" id="GO:0004197">
    <property type="term" value="F:cysteine-type endopeptidase activity"/>
    <property type="evidence" value="ECO:0007669"/>
    <property type="project" value="InterPro"/>
</dbReference>
<dbReference type="Pfam" id="PF08717">
    <property type="entry name" value="CoV_NSP8"/>
    <property type="match status" value="1"/>
</dbReference>
<feature type="domain" description="CoV Nsp1 globular" evidence="60">
    <location>
        <begin position="25"/>
        <end position="149"/>
    </location>
</feature>
<feature type="transmembrane region" description="Helical" evidence="46">
    <location>
        <begin position="3115"/>
        <end position="3141"/>
    </location>
</feature>
<keyword evidence="22" id="KW-0788">Thiol protease</keyword>
<keyword evidence="30" id="KW-1190">Host gene expression shutoff by virus</keyword>
<evidence type="ECO:0000256" key="7">
    <source>
        <dbReference type="ARBA" id="ARBA00022603"/>
    </source>
</evidence>
<feature type="transmembrane region" description="Helical" evidence="46">
    <location>
        <begin position="3672"/>
        <end position="3690"/>
    </location>
</feature>
<evidence type="ECO:0000259" key="54">
    <source>
        <dbReference type="PROSITE" id="PS51945"/>
    </source>
</evidence>
<dbReference type="PROSITE" id="PS51990">
    <property type="entry name" value="COV_NSP2_M"/>
    <property type="match status" value="1"/>
</dbReference>
<dbReference type="InterPro" id="IPR047566">
    <property type="entry name" value="CoV_NSP3_Y"/>
</dbReference>
<dbReference type="GO" id="GO:0008242">
    <property type="term" value="F:omega peptidase activity"/>
    <property type="evidence" value="ECO:0007669"/>
    <property type="project" value="InterPro"/>
</dbReference>
<dbReference type="GO" id="GO:0006508">
    <property type="term" value="P:proteolysis"/>
    <property type="evidence" value="ECO:0007669"/>
    <property type="project" value="UniProtKB-KW"/>
</dbReference>
<evidence type="ECO:0000259" key="53">
    <source>
        <dbReference type="PROSITE" id="PS51944"/>
    </source>
</evidence>
<evidence type="ECO:0000259" key="58">
    <source>
        <dbReference type="PROSITE" id="PS51951"/>
    </source>
</evidence>
<keyword evidence="32 46" id="KW-0472">Membrane</keyword>
<evidence type="ECO:0000259" key="65">
    <source>
        <dbReference type="PROSITE" id="PS51992"/>
    </source>
</evidence>
<comment type="similarity">
    <text evidence="4 43">Belongs to the coronaviruses polyprotein 1ab family.</text>
</comment>
<feature type="domain" description="RdRp Nsp7 cofactor" evidence="56">
    <location>
        <begin position="3849"/>
        <end position="3931"/>
    </location>
</feature>
<dbReference type="InterPro" id="IPR046442">
    <property type="entry name" value="bCoV_NSP1_C"/>
</dbReference>
<keyword evidence="21" id="KW-0378">Hydrolase</keyword>
<dbReference type="InterPro" id="IPR044371">
    <property type="entry name" value="Macro_X_NSP3-like"/>
</dbReference>
<dbReference type="CDD" id="cd21823">
    <property type="entry name" value="MERS-CoV-like_Nsp3_NAB"/>
    <property type="match status" value="1"/>
</dbReference>
<dbReference type="CDD" id="cd21563">
    <property type="entry name" value="Macro_cv_SUD-M_Nsp3-like"/>
    <property type="match status" value="1"/>
</dbReference>
<dbReference type="PROSITE" id="PS51943">
    <property type="entry name" value="COV_NSP3A_UBL"/>
    <property type="match status" value="1"/>
</dbReference>
<evidence type="ECO:0000256" key="17">
    <source>
        <dbReference type="ARBA" id="ARBA00022758"/>
    </source>
</evidence>
<evidence type="ECO:0000256" key="4">
    <source>
        <dbReference type="ARBA" id="ARBA00008087"/>
    </source>
</evidence>
<dbReference type="GO" id="GO:0019082">
    <property type="term" value="P:viral protein processing"/>
    <property type="evidence" value="ECO:0007669"/>
    <property type="project" value="InterPro"/>
</dbReference>
<dbReference type="PROSITE" id="PS51963">
    <property type="entry name" value="BCOV_NSP1_C"/>
    <property type="match status" value="1"/>
</dbReference>
<feature type="domain" description="CoV Nsp3 Y" evidence="65">
    <location>
        <begin position="2367"/>
        <end position="2740"/>
    </location>
</feature>
<dbReference type="GO" id="GO:0044220">
    <property type="term" value="C:host cell perinuclear region of cytoplasm"/>
    <property type="evidence" value="ECO:0007669"/>
    <property type="project" value="UniProtKB-SubCell"/>
</dbReference>
<dbReference type="Pfam" id="PF19212">
    <property type="entry name" value="CoV_NSP2_C"/>
    <property type="match status" value="1"/>
</dbReference>
<feature type="transmembrane region" description="Helical" evidence="46">
    <location>
        <begin position="2310"/>
        <end position="2328"/>
    </location>
</feature>
<feature type="domain" description="ExoN/MTase coactivator" evidence="59">
    <location>
        <begin position="4241"/>
        <end position="4380"/>
    </location>
</feature>
<dbReference type="CDD" id="cd21523">
    <property type="entry name" value="SUD_C_MERS-CoV_Nsp3"/>
    <property type="match status" value="1"/>
</dbReference>
<keyword evidence="15 45" id="KW-0479">Metal-binding</keyword>
<dbReference type="InterPro" id="IPR022733">
    <property type="entry name" value="DPUP_SUD_C_bCoV"/>
</dbReference>
<feature type="region of interest" description="Y1" evidence="45">
    <location>
        <begin position="2367"/>
        <end position="2457"/>
    </location>
</feature>
<keyword evidence="6" id="KW-0945">Host-virus interaction</keyword>
<evidence type="ECO:0000256" key="36">
    <source>
        <dbReference type="ARBA" id="ARBA00023247"/>
    </source>
</evidence>
<keyword evidence="9 44" id="KW-1090">Inhibition of host innate immune response by virus</keyword>
<dbReference type="GO" id="GO:0004843">
    <property type="term" value="F:cysteine-type deubiquitinase activity"/>
    <property type="evidence" value="ECO:0007669"/>
    <property type="project" value="UniProtKB-EC"/>
</dbReference>
<dbReference type="InterPro" id="IPR043610">
    <property type="entry name" value="NSP6_CoV"/>
</dbReference>
<evidence type="ECO:0000256" key="10">
    <source>
        <dbReference type="ARBA" id="ARBA00022662"/>
    </source>
</evidence>
<feature type="transmembrane region" description="Helical" evidence="46">
    <location>
        <begin position="3623"/>
        <end position="3641"/>
    </location>
</feature>
<evidence type="ECO:0000256" key="23">
    <source>
        <dbReference type="ARBA" id="ARBA00022809"/>
    </source>
</evidence>